<dbReference type="KEGG" id="cph:Cpha266_1951"/>
<dbReference type="Gene3D" id="1.10.260.40">
    <property type="entry name" value="lambda repressor-like DNA-binding domains"/>
    <property type="match status" value="1"/>
</dbReference>
<comment type="similarity">
    <text evidence="1">Belongs to the short-chain fatty acyl-CoA assimilation regulator (ScfR) family.</text>
</comment>
<dbReference type="STRING" id="290317.Cpha266_1951"/>
<dbReference type="OrthoDB" id="9796786at2"/>
<dbReference type="GO" id="GO:0003677">
    <property type="term" value="F:DNA binding"/>
    <property type="evidence" value="ECO:0007669"/>
    <property type="project" value="InterPro"/>
</dbReference>
<dbReference type="InterPro" id="IPR010982">
    <property type="entry name" value="Lambda_DNA-bd_dom_sf"/>
</dbReference>
<dbReference type="EMBL" id="CP000492">
    <property type="protein sequence ID" value="ABL65965.1"/>
    <property type="molecule type" value="Genomic_DNA"/>
</dbReference>
<proteinExistence type="inferred from homology"/>
<dbReference type="Pfam" id="PF06114">
    <property type="entry name" value="Peptidase_M78"/>
    <property type="match status" value="1"/>
</dbReference>
<dbReference type="InterPro" id="IPR010359">
    <property type="entry name" value="IrrE_HExxH"/>
</dbReference>
<gene>
    <name evidence="3" type="ordered locus">Cpha266_1951</name>
</gene>
<sequence length="368" mass="42166">MYKTKEDIAIAREIISCPGDTLAEHLEYTGMTQAELAERMGRPKKTINEIIQGKAQITPETALQLERVVSIPADFWMELERRYRLRLAEIDEAETLLQAKEWANRFPCKAMKNKGWIAFDGSSANAGKALLSFFNVASPEVYETFYHGQVYATAYRMSEKNSKDPYAVTAWLRQGERQAETLQVPDFDRKAFEAILQEIKKLVISGTDDFFPELQEQCRKAGVKVVHTPCLPKAPLHGSTRWVKGIPLIQLSNRLNRNDIFWFTFFHEAAHILKHNKKDVFVEGMEYSCNGKEKEAEANDFAEEILMSRQQEKEFIESGSFKKDDIRRFAAKIGTHPAIVTGRLANRRVLKQQMGNVYGFFKNVELKG</sequence>
<dbReference type="AlphaFoldDB" id="A1BHT8"/>
<dbReference type="SMART" id="SM00530">
    <property type="entry name" value="HTH_XRE"/>
    <property type="match status" value="1"/>
</dbReference>
<keyword evidence="4" id="KW-1185">Reference proteome</keyword>
<dbReference type="HOGENOM" id="CLU_055824_0_0_10"/>
<dbReference type="eggNOG" id="COG2856">
    <property type="taxonomic scope" value="Bacteria"/>
</dbReference>
<dbReference type="Pfam" id="PF01381">
    <property type="entry name" value="HTH_3"/>
    <property type="match status" value="1"/>
</dbReference>
<feature type="domain" description="HTH cro/C1-type" evidence="2">
    <location>
        <begin position="30"/>
        <end position="76"/>
    </location>
</feature>
<accession>A1BHT8</accession>
<dbReference type="PANTHER" id="PTHR43236:SF1">
    <property type="entry name" value="BLL7220 PROTEIN"/>
    <property type="match status" value="1"/>
</dbReference>
<organism evidence="3 4">
    <name type="scientific">Chlorobium phaeobacteroides (strain DSM 266 / SMG 266 / 2430)</name>
    <dbReference type="NCBI Taxonomy" id="290317"/>
    <lineage>
        <taxon>Bacteria</taxon>
        <taxon>Pseudomonadati</taxon>
        <taxon>Chlorobiota</taxon>
        <taxon>Chlorobiia</taxon>
        <taxon>Chlorobiales</taxon>
        <taxon>Chlorobiaceae</taxon>
        <taxon>Chlorobium/Pelodictyon group</taxon>
        <taxon>Chlorobium</taxon>
    </lineage>
</organism>
<dbReference type="Proteomes" id="UP000008701">
    <property type="component" value="Chromosome"/>
</dbReference>
<evidence type="ECO:0000259" key="2">
    <source>
        <dbReference type="PROSITE" id="PS50943"/>
    </source>
</evidence>
<protein>
    <submittedName>
        <fullName evidence="3">Plasmid maintenance system antidote protein, XRE family</fullName>
    </submittedName>
</protein>
<dbReference type="CDD" id="cd00093">
    <property type="entry name" value="HTH_XRE"/>
    <property type="match status" value="1"/>
</dbReference>
<dbReference type="PANTHER" id="PTHR43236">
    <property type="entry name" value="ANTITOXIN HIGA1"/>
    <property type="match status" value="1"/>
</dbReference>
<dbReference type="Gene3D" id="1.10.10.2910">
    <property type="match status" value="1"/>
</dbReference>
<evidence type="ECO:0000256" key="1">
    <source>
        <dbReference type="ARBA" id="ARBA00007227"/>
    </source>
</evidence>
<dbReference type="eggNOG" id="COG3093">
    <property type="taxonomic scope" value="Bacteria"/>
</dbReference>
<dbReference type="PROSITE" id="PS50943">
    <property type="entry name" value="HTH_CROC1"/>
    <property type="match status" value="1"/>
</dbReference>
<dbReference type="InterPro" id="IPR052345">
    <property type="entry name" value="Rad_response_metalloprotease"/>
</dbReference>
<evidence type="ECO:0000313" key="3">
    <source>
        <dbReference type="EMBL" id="ABL65965.1"/>
    </source>
</evidence>
<reference evidence="3 4" key="1">
    <citation type="submission" date="2006-12" db="EMBL/GenBank/DDBJ databases">
        <title>Complete sequence of Chlorobium phaeobacteroides DSM 266.</title>
        <authorList>
            <consortium name="US DOE Joint Genome Institute"/>
            <person name="Copeland A."/>
            <person name="Lucas S."/>
            <person name="Lapidus A."/>
            <person name="Barry K."/>
            <person name="Detter J.C."/>
            <person name="Glavina del Rio T."/>
            <person name="Hammon N."/>
            <person name="Israni S."/>
            <person name="Pitluck S."/>
            <person name="Goltsman E."/>
            <person name="Schmutz J."/>
            <person name="Larimer F."/>
            <person name="Land M."/>
            <person name="Hauser L."/>
            <person name="Mikhailova N."/>
            <person name="Li T."/>
            <person name="Overmann J."/>
            <person name="Bryant D.A."/>
            <person name="Richardson P."/>
        </authorList>
    </citation>
    <scope>NUCLEOTIDE SEQUENCE [LARGE SCALE GENOMIC DNA]</scope>
    <source>
        <strain evidence="3 4">DSM 266</strain>
    </source>
</reference>
<dbReference type="RefSeq" id="WP_011745771.1">
    <property type="nucleotide sequence ID" value="NC_008639.1"/>
</dbReference>
<dbReference type="InterPro" id="IPR013430">
    <property type="entry name" value="Toxin_antidote_HigA"/>
</dbReference>
<name>A1BHT8_CHLPD</name>
<evidence type="ECO:0000313" key="4">
    <source>
        <dbReference type="Proteomes" id="UP000008701"/>
    </source>
</evidence>
<dbReference type="SUPFAM" id="SSF47413">
    <property type="entry name" value="lambda repressor-like DNA-binding domains"/>
    <property type="match status" value="1"/>
</dbReference>
<dbReference type="NCBIfam" id="TIGR02607">
    <property type="entry name" value="antidote_HigA"/>
    <property type="match status" value="1"/>
</dbReference>
<dbReference type="InterPro" id="IPR001387">
    <property type="entry name" value="Cro/C1-type_HTH"/>
</dbReference>